<evidence type="ECO:0000256" key="3">
    <source>
        <dbReference type="ARBA" id="ARBA00007321"/>
    </source>
</evidence>
<feature type="compositionally biased region" description="Basic and acidic residues" evidence="8">
    <location>
        <begin position="267"/>
        <end position="280"/>
    </location>
</feature>
<protein>
    <recommendedName>
        <fullName evidence="11">Cenp-o kinetochore centromere component</fullName>
    </recommendedName>
</protein>
<dbReference type="PANTHER" id="PTHR14582">
    <property type="entry name" value="INNER KINETOCHORE SUBUNIT MAL2"/>
    <property type="match status" value="1"/>
</dbReference>
<evidence type="ECO:0000256" key="6">
    <source>
        <dbReference type="ARBA" id="ARBA00023328"/>
    </source>
</evidence>
<dbReference type="Pfam" id="PF09496">
    <property type="entry name" value="CENP-O"/>
    <property type="match status" value="2"/>
</dbReference>
<dbReference type="OrthoDB" id="10050372at2759"/>
<sequence length="287" mass="32958">MAADEERRAARIKELDEQIEAAEARVQSLQYLLKVQMANALSIQYSYDRASSQDSAHEQLEKLCQIHQARNQQCLYRICAGVTAFKVADPDPNAVDQGKVLGLRFEVMSKSQFIHPFFVMLNRPWLPEHLPPPDEEVDGRPPKQDLAHFARTLRQELVCYHNRIGAIADLRRDIGITGNEGVDQEAQWLVDVSAADSEAKQIRLEWSNGRTGRVVMDADGVVKQLVVFGPEGRDRETMRALWSDNLRIEDFSGKLTQLRQKEWRRELELENEQEQERETEIFSESEA</sequence>
<evidence type="ECO:0000313" key="10">
    <source>
        <dbReference type="Proteomes" id="UP000838763"/>
    </source>
</evidence>
<evidence type="ECO:0000256" key="5">
    <source>
        <dbReference type="ARBA" id="ARBA00023242"/>
    </source>
</evidence>
<comment type="subcellular location">
    <subcellularLocation>
        <location evidence="2">Chromosome</location>
        <location evidence="2">Centromere</location>
    </subcellularLocation>
    <subcellularLocation>
        <location evidence="1">Nucleus</location>
    </subcellularLocation>
</comment>
<comment type="similarity">
    <text evidence="3">Belongs to the CENP-O/MCM21 family.</text>
</comment>
<dbReference type="Proteomes" id="UP000838763">
    <property type="component" value="Unassembled WGS sequence"/>
</dbReference>
<evidence type="ECO:0000313" key="9">
    <source>
        <dbReference type="EMBL" id="CAI4211115.1"/>
    </source>
</evidence>
<dbReference type="GO" id="GO:0031511">
    <property type="term" value="C:Mis6-Sim4 complex"/>
    <property type="evidence" value="ECO:0007669"/>
    <property type="project" value="TreeGrafter"/>
</dbReference>
<feature type="region of interest" description="Disordered" evidence="8">
    <location>
        <begin position="267"/>
        <end position="287"/>
    </location>
</feature>
<evidence type="ECO:0000256" key="1">
    <source>
        <dbReference type="ARBA" id="ARBA00004123"/>
    </source>
</evidence>
<accession>A0A9P1GW56</accession>
<evidence type="ECO:0000256" key="4">
    <source>
        <dbReference type="ARBA" id="ARBA00022454"/>
    </source>
</evidence>
<feature type="coiled-coil region" evidence="7">
    <location>
        <begin position="5"/>
        <end position="32"/>
    </location>
</feature>
<organism evidence="9 10">
    <name type="scientific">Parascedosporium putredinis</name>
    <dbReference type="NCBI Taxonomy" id="1442378"/>
    <lineage>
        <taxon>Eukaryota</taxon>
        <taxon>Fungi</taxon>
        <taxon>Dikarya</taxon>
        <taxon>Ascomycota</taxon>
        <taxon>Pezizomycotina</taxon>
        <taxon>Sordariomycetes</taxon>
        <taxon>Hypocreomycetidae</taxon>
        <taxon>Microascales</taxon>
        <taxon>Microascaceae</taxon>
        <taxon>Parascedosporium</taxon>
    </lineage>
</organism>
<keyword evidence="6" id="KW-0137">Centromere</keyword>
<gene>
    <name evidence="9" type="ORF">PPNO1_LOCUS912</name>
</gene>
<dbReference type="EMBL" id="CALLCH030000001">
    <property type="protein sequence ID" value="CAI4211115.1"/>
    <property type="molecule type" value="Genomic_DNA"/>
</dbReference>
<proteinExistence type="inferred from homology"/>
<evidence type="ECO:0000256" key="7">
    <source>
        <dbReference type="SAM" id="Coils"/>
    </source>
</evidence>
<keyword evidence="10" id="KW-1185">Reference proteome</keyword>
<name>A0A9P1GW56_9PEZI</name>
<evidence type="ECO:0000256" key="8">
    <source>
        <dbReference type="SAM" id="MobiDB-lite"/>
    </source>
</evidence>
<evidence type="ECO:0008006" key="11">
    <source>
        <dbReference type="Google" id="ProtNLM"/>
    </source>
</evidence>
<keyword evidence="7" id="KW-0175">Coiled coil</keyword>
<keyword evidence="5" id="KW-0539">Nucleus</keyword>
<dbReference type="GO" id="GO:0005634">
    <property type="term" value="C:nucleus"/>
    <property type="evidence" value="ECO:0007669"/>
    <property type="project" value="UniProtKB-SubCell"/>
</dbReference>
<evidence type="ECO:0000256" key="2">
    <source>
        <dbReference type="ARBA" id="ARBA00004584"/>
    </source>
</evidence>
<dbReference type="AlphaFoldDB" id="A0A9P1GW56"/>
<comment type="caution">
    <text evidence="9">The sequence shown here is derived from an EMBL/GenBank/DDBJ whole genome shotgun (WGS) entry which is preliminary data.</text>
</comment>
<keyword evidence="4" id="KW-0158">Chromosome</keyword>
<dbReference type="PANTHER" id="PTHR14582:SF1">
    <property type="entry name" value="CENTROMERE PROTEIN O"/>
    <property type="match status" value="1"/>
</dbReference>
<reference evidence="9" key="1">
    <citation type="submission" date="2022-11" db="EMBL/GenBank/DDBJ databases">
        <authorList>
            <person name="Scott C."/>
            <person name="Bruce N."/>
        </authorList>
    </citation>
    <scope>NUCLEOTIDE SEQUENCE</scope>
</reference>
<dbReference type="InterPro" id="IPR018464">
    <property type="entry name" value="CENP-O"/>
</dbReference>